<dbReference type="PANTHER" id="PTHR19854:SF1">
    <property type="entry name" value="GUANINE NUCLEOTIDE-BINDING PROTEIN SUBUNIT BETA-LIKE PROTEIN 1"/>
    <property type="match status" value="1"/>
</dbReference>
<dbReference type="PROSITE" id="PS50082">
    <property type="entry name" value="WD_REPEATS_2"/>
    <property type="match status" value="2"/>
</dbReference>
<dbReference type="PROSITE" id="PS00678">
    <property type="entry name" value="WD_REPEATS_1"/>
    <property type="match status" value="1"/>
</dbReference>
<organism evidence="4">
    <name type="scientific">Oryza barthii</name>
    <dbReference type="NCBI Taxonomy" id="65489"/>
    <lineage>
        <taxon>Eukaryota</taxon>
        <taxon>Viridiplantae</taxon>
        <taxon>Streptophyta</taxon>
        <taxon>Embryophyta</taxon>
        <taxon>Tracheophyta</taxon>
        <taxon>Spermatophyta</taxon>
        <taxon>Magnoliopsida</taxon>
        <taxon>Liliopsida</taxon>
        <taxon>Poales</taxon>
        <taxon>Poaceae</taxon>
        <taxon>BOP clade</taxon>
        <taxon>Oryzoideae</taxon>
        <taxon>Oryzeae</taxon>
        <taxon>Oryzinae</taxon>
        <taxon>Oryza</taxon>
    </lineage>
</organism>
<dbReference type="Gramene" id="OBART06G01870.1">
    <property type="protein sequence ID" value="OBART06G01870.1"/>
    <property type="gene ID" value="OBART06G01870"/>
</dbReference>
<evidence type="ECO:0000256" key="1">
    <source>
        <dbReference type="ARBA" id="ARBA00022574"/>
    </source>
</evidence>
<feature type="repeat" description="WD" evidence="3">
    <location>
        <begin position="386"/>
        <end position="419"/>
    </location>
</feature>
<keyword evidence="5" id="KW-1185">Reference proteome</keyword>
<dbReference type="PaxDb" id="65489-OBART06G01870.1"/>
<dbReference type="PROSITE" id="PS50294">
    <property type="entry name" value="WD_REPEATS_REGION"/>
    <property type="match status" value="2"/>
</dbReference>
<evidence type="ECO:0000313" key="4">
    <source>
        <dbReference type="EnsemblPlants" id="OBART06G01870.1"/>
    </source>
</evidence>
<keyword evidence="2" id="KW-0677">Repeat</keyword>
<evidence type="ECO:0000313" key="5">
    <source>
        <dbReference type="Proteomes" id="UP000026960"/>
    </source>
</evidence>
<dbReference type="Pfam" id="PF00400">
    <property type="entry name" value="WD40"/>
    <property type="match status" value="2"/>
</dbReference>
<dbReference type="EnsemblPlants" id="OBART06G01870.1">
    <property type="protein sequence ID" value="OBART06G01870.1"/>
    <property type="gene ID" value="OBART06G01870"/>
</dbReference>
<dbReference type="AlphaFoldDB" id="A0A0D3GCC6"/>
<dbReference type="Proteomes" id="UP000026960">
    <property type="component" value="Chromosome 6"/>
</dbReference>
<dbReference type="InterPro" id="IPR036322">
    <property type="entry name" value="WD40_repeat_dom_sf"/>
</dbReference>
<dbReference type="EnsemblPlants" id="OBART06G01900.1">
    <property type="protein sequence ID" value="OBART06G01900.1"/>
    <property type="gene ID" value="OBART06G01900"/>
</dbReference>
<proteinExistence type="predicted"/>
<reference evidence="4" key="2">
    <citation type="submission" date="2015-03" db="UniProtKB">
        <authorList>
            <consortium name="EnsemblPlants"/>
        </authorList>
    </citation>
    <scope>IDENTIFICATION</scope>
</reference>
<dbReference type="InterPro" id="IPR020472">
    <property type="entry name" value="WD40_PAC1"/>
</dbReference>
<reference evidence="4" key="1">
    <citation type="journal article" date="2009" name="Rice">
        <title>De Novo Next Generation Sequencing of Plant Genomes.</title>
        <authorList>
            <person name="Rounsley S."/>
            <person name="Marri P.R."/>
            <person name="Yu Y."/>
            <person name="He R."/>
            <person name="Sisneros N."/>
            <person name="Goicoechea J.L."/>
            <person name="Lee S.J."/>
            <person name="Angelova A."/>
            <person name="Kudrna D."/>
            <person name="Luo M."/>
            <person name="Affourtit J."/>
            <person name="Desany B."/>
            <person name="Knight J."/>
            <person name="Niazi F."/>
            <person name="Egholm M."/>
            <person name="Wing R.A."/>
        </authorList>
    </citation>
    <scope>NUCLEOTIDE SEQUENCE [LARGE SCALE GENOMIC DNA]</scope>
    <source>
        <strain evidence="4">IRGC 105608</strain>
    </source>
</reference>
<dbReference type="SUPFAM" id="SSF50978">
    <property type="entry name" value="WD40 repeat-like"/>
    <property type="match status" value="1"/>
</dbReference>
<dbReference type="Gramene" id="OBART06G01900.1">
    <property type="protein sequence ID" value="OBART06G01900.1"/>
    <property type="gene ID" value="OBART06G01900"/>
</dbReference>
<accession>A0A0D3GCC6</accession>
<protein>
    <recommendedName>
        <fullName evidence="6">Anaphase-promoting complex subunit 4 WD40 domain-containing protein</fullName>
    </recommendedName>
</protein>
<dbReference type="InterPro" id="IPR015943">
    <property type="entry name" value="WD40/YVTN_repeat-like_dom_sf"/>
</dbReference>
<dbReference type="eggNOG" id="KOG0322">
    <property type="taxonomic scope" value="Eukaryota"/>
</dbReference>
<dbReference type="PANTHER" id="PTHR19854">
    <property type="entry name" value="TRANSDUCIN BETA-LIKE 3"/>
    <property type="match status" value="1"/>
</dbReference>
<name>A0A0D3GCC6_9ORYZ</name>
<keyword evidence="1 3" id="KW-0853">WD repeat</keyword>
<evidence type="ECO:0000256" key="3">
    <source>
        <dbReference type="PROSITE-ProRule" id="PRU00221"/>
    </source>
</evidence>
<dbReference type="STRING" id="65489.A0A0D3GCC6"/>
<sequence>MALAEAENPPRRRRPAPDPVAVLRGHRAAVNDVCFHPSLPLIFSGAADGELRVWDTASHRTVSSVWAHGGSAGVYSVAASTRLGNKIISQGRDGSCKCWEIEEAGLSRRALYTIRTSTYHFCKMSLVKSTCSTCCTQSGLISATGDIESQSTHLKQKRATRNLITLDKKLVSENSLVTLFMIDLMVYFLGTCCKGPNIMAIAGQESSQVELWDIDNAIKVMCLPETGSANLADHPTKQRGSSPQLLLRKKQELDDKLGAALDYAWLCKLSSLVVQLIYEDGSTLLWDVRNPGLPVSSVKYHSESALSIAIDGLCNGGISGGADDKIVMFGLDHQKGAFILRKEIKLERPGIAGTAIRPDNKIAATAGWDHRIRVYSYSKGNALAVLKYHSASCNAVTFSSDSKLLASCSADTTVALWELYPPKTDSQVGLKTRDEISQ</sequence>
<dbReference type="SMART" id="SM00320">
    <property type="entry name" value="WD40"/>
    <property type="match status" value="5"/>
</dbReference>
<dbReference type="Gene3D" id="2.130.10.10">
    <property type="entry name" value="YVTN repeat-like/Quinoprotein amine dehydrogenase"/>
    <property type="match status" value="2"/>
</dbReference>
<dbReference type="PRINTS" id="PR00320">
    <property type="entry name" value="GPROTEINBRPT"/>
</dbReference>
<dbReference type="InterPro" id="IPR001680">
    <property type="entry name" value="WD40_rpt"/>
</dbReference>
<feature type="repeat" description="WD" evidence="3">
    <location>
        <begin position="23"/>
        <end position="64"/>
    </location>
</feature>
<evidence type="ECO:0008006" key="6">
    <source>
        <dbReference type="Google" id="ProtNLM"/>
    </source>
</evidence>
<dbReference type="InterPro" id="IPR019775">
    <property type="entry name" value="WD40_repeat_CS"/>
</dbReference>
<evidence type="ECO:0000256" key="2">
    <source>
        <dbReference type="ARBA" id="ARBA00022737"/>
    </source>
</evidence>